<dbReference type="Pfam" id="PF00756">
    <property type="entry name" value="Esterase"/>
    <property type="match status" value="1"/>
</dbReference>
<proteinExistence type="predicted"/>
<dbReference type="PANTHER" id="PTHR48098:SF1">
    <property type="entry name" value="DIACYLGLYCEROL ACYLTRANSFERASE_MYCOLYLTRANSFERASE AG85A"/>
    <property type="match status" value="1"/>
</dbReference>
<reference evidence="1 2" key="1">
    <citation type="submission" date="2015-01" db="EMBL/GenBank/DDBJ databases">
        <title>The Genome Sequence of Exophiala sideris CBS121828.</title>
        <authorList>
            <consortium name="The Broad Institute Genomics Platform"/>
            <person name="Cuomo C."/>
            <person name="de Hoog S."/>
            <person name="Gorbushina A."/>
            <person name="Stielow B."/>
            <person name="Teixiera M."/>
            <person name="Abouelleil A."/>
            <person name="Chapman S.B."/>
            <person name="Priest M."/>
            <person name="Young S.K."/>
            <person name="Wortman J."/>
            <person name="Nusbaum C."/>
            <person name="Birren B."/>
        </authorList>
    </citation>
    <scope>NUCLEOTIDE SEQUENCE [LARGE SCALE GENOMIC DNA]</scope>
    <source>
        <strain evidence="1 2">CBS 121828</strain>
    </source>
</reference>
<sequence>MPSNEMIKYFDDFFIDANFRDLPVNTHYKLYPQPSRSSEAFGSFNIYLPDGYETSSERYPVLYWLHGGMQTQRQSFWAIEYYHAAMARGEMPRTIIVSPQAHPVGWYADSNDGSRPLATIMSHDLVQHIDVTYRTIASRETRWFEGFSMGGYGKLHLGFRYPELAHWGYYEANHPTTLLQVNGDKIKSGQTLVRLLSGSDDTRLAEAIARMKKCLVELEVPFRDIEVKNVAHEYGAFLEGTGSYSYDYWKEAAARIPQNSPRTVLDIQSLNLKNRSRTLVFLER</sequence>
<dbReference type="Proteomes" id="UP000053599">
    <property type="component" value="Unassembled WGS sequence"/>
</dbReference>
<dbReference type="Gene3D" id="3.40.50.1820">
    <property type="entry name" value="alpha/beta hydrolase"/>
    <property type="match status" value="1"/>
</dbReference>
<accession>A0A0D1WD90</accession>
<gene>
    <name evidence="1" type="ORF">PV11_02308</name>
</gene>
<dbReference type="PANTHER" id="PTHR48098">
    <property type="entry name" value="ENTEROCHELIN ESTERASE-RELATED"/>
    <property type="match status" value="1"/>
</dbReference>
<dbReference type="OrthoDB" id="5286829at2759"/>
<dbReference type="EMBL" id="KN846951">
    <property type="protein sequence ID" value="KIV86710.1"/>
    <property type="molecule type" value="Genomic_DNA"/>
</dbReference>
<organism evidence="1 2">
    <name type="scientific">Exophiala sideris</name>
    <dbReference type="NCBI Taxonomy" id="1016849"/>
    <lineage>
        <taxon>Eukaryota</taxon>
        <taxon>Fungi</taxon>
        <taxon>Dikarya</taxon>
        <taxon>Ascomycota</taxon>
        <taxon>Pezizomycotina</taxon>
        <taxon>Eurotiomycetes</taxon>
        <taxon>Chaetothyriomycetidae</taxon>
        <taxon>Chaetothyriales</taxon>
        <taxon>Herpotrichiellaceae</taxon>
        <taxon>Exophiala</taxon>
    </lineage>
</organism>
<evidence type="ECO:0000313" key="2">
    <source>
        <dbReference type="Proteomes" id="UP000053599"/>
    </source>
</evidence>
<protein>
    <recommendedName>
        <fullName evidence="3">Carboxylic ester hydrolase</fullName>
    </recommendedName>
</protein>
<dbReference type="InterPro" id="IPR000801">
    <property type="entry name" value="Esterase-like"/>
</dbReference>
<evidence type="ECO:0008006" key="3">
    <source>
        <dbReference type="Google" id="ProtNLM"/>
    </source>
</evidence>
<dbReference type="AlphaFoldDB" id="A0A0D1WD90"/>
<dbReference type="HOGENOM" id="CLU_891312_0_0_1"/>
<dbReference type="InterPro" id="IPR050583">
    <property type="entry name" value="Mycobacterial_A85_antigen"/>
</dbReference>
<name>A0A0D1WD90_9EURO</name>
<evidence type="ECO:0000313" key="1">
    <source>
        <dbReference type="EMBL" id="KIV86710.1"/>
    </source>
</evidence>
<dbReference type="InterPro" id="IPR029058">
    <property type="entry name" value="AB_hydrolase_fold"/>
</dbReference>
<dbReference type="GO" id="GO:0016747">
    <property type="term" value="F:acyltransferase activity, transferring groups other than amino-acyl groups"/>
    <property type="evidence" value="ECO:0007669"/>
    <property type="project" value="TreeGrafter"/>
</dbReference>
<dbReference type="SUPFAM" id="SSF53474">
    <property type="entry name" value="alpha/beta-Hydrolases"/>
    <property type="match status" value="1"/>
</dbReference>